<proteinExistence type="predicted"/>
<evidence type="ECO:0000313" key="3">
    <source>
        <dbReference type="Proteomes" id="UP001242368"/>
    </source>
</evidence>
<keyword evidence="1" id="KW-0812">Transmembrane</keyword>
<keyword evidence="3" id="KW-1185">Reference proteome</keyword>
<dbReference type="RefSeq" id="WP_290364440.1">
    <property type="nucleotide sequence ID" value="NZ_JAUFQU010000001.1"/>
</dbReference>
<reference evidence="3" key="1">
    <citation type="journal article" date="2019" name="Int. J. Syst. Evol. Microbiol.">
        <title>The Global Catalogue of Microorganisms (GCM) 10K type strain sequencing project: providing services to taxonomists for standard genome sequencing and annotation.</title>
        <authorList>
            <consortium name="The Broad Institute Genomics Platform"/>
            <consortium name="The Broad Institute Genome Sequencing Center for Infectious Disease"/>
            <person name="Wu L."/>
            <person name="Ma J."/>
        </authorList>
    </citation>
    <scope>NUCLEOTIDE SEQUENCE [LARGE SCALE GENOMIC DNA]</scope>
    <source>
        <strain evidence="3">CECT 7184</strain>
    </source>
</reference>
<feature type="transmembrane region" description="Helical" evidence="1">
    <location>
        <begin position="43"/>
        <end position="72"/>
    </location>
</feature>
<feature type="transmembrane region" description="Helical" evidence="1">
    <location>
        <begin position="78"/>
        <end position="97"/>
    </location>
</feature>
<keyword evidence="1" id="KW-0472">Membrane</keyword>
<evidence type="ECO:0000313" key="2">
    <source>
        <dbReference type="EMBL" id="MDN3708581.1"/>
    </source>
</evidence>
<gene>
    <name evidence="2" type="ORF">QW060_15880</name>
</gene>
<accession>A0ABT8CWU3</accession>
<dbReference type="Proteomes" id="UP001242368">
    <property type="component" value="Unassembled WGS sequence"/>
</dbReference>
<keyword evidence="1" id="KW-1133">Transmembrane helix</keyword>
<comment type="caution">
    <text evidence="2">The sequence shown here is derived from an EMBL/GenBank/DDBJ whole genome shotgun (WGS) entry which is preliminary data.</text>
</comment>
<protein>
    <submittedName>
        <fullName evidence="2">Competence protein</fullName>
    </submittedName>
</protein>
<organism evidence="2 3">
    <name type="scientific">Paenimyroides ceti</name>
    <dbReference type="NCBI Taxonomy" id="395087"/>
    <lineage>
        <taxon>Bacteria</taxon>
        <taxon>Pseudomonadati</taxon>
        <taxon>Bacteroidota</taxon>
        <taxon>Flavobacteriia</taxon>
        <taxon>Flavobacteriales</taxon>
        <taxon>Flavobacteriaceae</taxon>
        <taxon>Paenimyroides</taxon>
    </lineage>
</organism>
<name>A0ABT8CWU3_9FLAO</name>
<evidence type="ECO:0000256" key="1">
    <source>
        <dbReference type="SAM" id="Phobius"/>
    </source>
</evidence>
<sequence length="116" mass="13234">MALNEEIKQSFEEIKQETKAFLDSNIDYYQLWAFKITTKATGLVLKIFVLSLLLLLALLFLSFAAAFAIGSALDSTTLGFLIIGGTYLLVCLFIYSFRRKLIDHSMIRKFSDIFFN</sequence>
<dbReference type="EMBL" id="JAUFQU010000001">
    <property type="protein sequence ID" value="MDN3708581.1"/>
    <property type="molecule type" value="Genomic_DNA"/>
</dbReference>